<gene>
    <name evidence="3" type="ORF">FOA19_15575</name>
</gene>
<dbReference type="PANTHER" id="PTHR11461">
    <property type="entry name" value="SERINE PROTEASE INHIBITOR, SERPIN"/>
    <property type="match status" value="1"/>
</dbReference>
<dbReference type="InterPro" id="IPR036186">
    <property type="entry name" value="Serpin_sf"/>
</dbReference>
<dbReference type="AlphaFoldDB" id="A0A5B6TFH3"/>
<dbReference type="InterPro" id="IPR023795">
    <property type="entry name" value="Serpin_CS"/>
</dbReference>
<keyword evidence="4" id="KW-1185">Reference proteome</keyword>
<evidence type="ECO:0000256" key="1">
    <source>
        <dbReference type="RuleBase" id="RU000411"/>
    </source>
</evidence>
<dbReference type="PROSITE" id="PS00284">
    <property type="entry name" value="SERPIN"/>
    <property type="match status" value="1"/>
</dbReference>
<dbReference type="Gene3D" id="3.30.497.10">
    <property type="entry name" value="Antithrombin, subunit I, domain 2"/>
    <property type="match status" value="1"/>
</dbReference>
<evidence type="ECO:0000259" key="2">
    <source>
        <dbReference type="SMART" id="SM00093"/>
    </source>
</evidence>
<dbReference type="SMART" id="SM00093">
    <property type="entry name" value="SERPIN"/>
    <property type="match status" value="1"/>
</dbReference>
<organism evidence="3 4">
    <name type="scientific">Rufibacter hautae</name>
    <dbReference type="NCBI Taxonomy" id="2595005"/>
    <lineage>
        <taxon>Bacteria</taxon>
        <taxon>Pseudomonadati</taxon>
        <taxon>Bacteroidota</taxon>
        <taxon>Cytophagia</taxon>
        <taxon>Cytophagales</taxon>
        <taxon>Hymenobacteraceae</taxon>
        <taxon>Rufibacter</taxon>
    </lineage>
</organism>
<dbReference type="EMBL" id="VKKY01000002">
    <property type="protein sequence ID" value="KAA3438641.1"/>
    <property type="molecule type" value="Genomic_DNA"/>
</dbReference>
<evidence type="ECO:0000313" key="3">
    <source>
        <dbReference type="EMBL" id="KAA3438641.1"/>
    </source>
</evidence>
<dbReference type="InterPro" id="IPR023796">
    <property type="entry name" value="Serpin_dom"/>
</dbReference>
<dbReference type="InterPro" id="IPR042178">
    <property type="entry name" value="Serpin_sf_1"/>
</dbReference>
<dbReference type="OrthoDB" id="9764871at2"/>
<evidence type="ECO:0000313" key="4">
    <source>
        <dbReference type="Proteomes" id="UP000324133"/>
    </source>
</evidence>
<comment type="similarity">
    <text evidence="1">Belongs to the serpin family.</text>
</comment>
<dbReference type="Proteomes" id="UP000324133">
    <property type="component" value="Unassembled WGS sequence"/>
</dbReference>
<sequence>MQLCARRKGPPLVSSPLNPPSMNKTLLKTTFLGLAGSLLMLTSACESQDPTPEDNTPNLRPLTAQEIKTVAGSNEFAYKSFAQISQMEEGKNVFISPLSLSMALTMTYNGAANGTKEAMKQTLGFGNASDEEINQSFKSLSELLVGIDKKVEFTTANSIWLNNQYELLAPFVTTNQNYFQATVKPLDFASSAAKNEINNWVNDKTKGKIKTIVDQVTPDHVLFLINAIYFKGAWANQFDKQLTASRTFRLENGGTISHPFMTLLKGKYLLYQDASKQVIDLPYGNGQYSMTMIVPSGQRTVKDLMPELSHANVTQWLDKADSSSLQLQMPKFKLELKYGDNLKETLKNLGMAVAFTDQADFSNINKGGNLSISEVNHKTFVEVNEEGTEAAAATSVGIYVTSVPLSVTIDKPFVFLIREKSTNAILFIGRLMEPK</sequence>
<feature type="domain" description="Serpin" evidence="2">
    <location>
        <begin position="78"/>
        <end position="434"/>
    </location>
</feature>
<dbReference type="GO" id="GO:0005615">
    <property type="term" value="C:extracellular space"/>
    <property type="evidence" value="ECO:0007669"/>
    <property type="project" value="InterPro"/>
</dbReference>
<protein>
    <submittedName>
        <fullName evidence="3">Serpin family protein</fullName>
    </submittedName>
</protein>
<dbReference type="PANTHER" id="PTHR11461:SF211">
    <property type="entry name" value="GH10112P-RELATED"/>
    <property type="match status" value="1"/>
</dbReference>
<dbReference type="InterPro" id="IPR042185">
    <property type="entry name" value="Serpin_sf_2"/>
</dbReference>
<dbReference type="Gene3D" id="2.30.39.10">
    <property type="entry name" value="Alpha-1-antitrypsin, domain 1"/>
    <property type="match status" value="1"/>
</dbReference>
<comment type="caution">
    <text evidence="3">The sequence shown here is derived from an EMBL/GenBank/DDBJ whole genome shotgun (WGS) entry which is preliminary data.</text>
</comment>
<proteinExistence type="inferred from homology"/>
<dbReference type="Pfam" id="PF00079">
    <property type="entry name" value="Serpin"/>
    <property type="match status" value="1"/>
</dbReference>
<name>A0A5B6TFH3_9BACT</name>
<accession>A0A5B6TFH3</accession>
<reference evidence="3 4" key="1">
    <citation type="submission" date="2019-07" db="EMBL/GenBank/DDBJ databases">
        <title>Rufibacter sp. nov., isolated from lake sediment.</title>
        <authorList>
            <person name="Qu J.-H."/>
        </authorList>
    </citation>
    <scope>NUCLEOTIDE SEQUENCE [LARGE SCALE GENOMIC DNA]</scope>
    <source>
        <strain evidence="3 4">NBS58-1</strain>
    </source>
</reference>
<dbReference type="GO" id="GO:0004867">
    <property type="term" value="F:serine-type endopeptidase inhibitor activity"/>
    <property type="evidence" value="ECO:0007669"/>
    <property type="project" value="InterPro"/>
</dbReference>
<dbReference type="InterPro" id="IPR000215">
    <property type="entry name" value="Serpin_fam"/>
</dbReference>
<dbReference type="CDD" id="cd19588">
    <property type="entry name" value="serpin_miropin-like"/>
    <property type="match status" value="1"/>
</dbReference>
<dbReference type="SUPFAM" id="SSF56574">
    <property type="entry name" value="Serpins"/>
    <property type="match status" value="1"/>
</dbReference>